<name>A0A2P5DTK9_PARAD</name>
<evidence type="ECO:0000256" key="1">
    <source>
        <dbReference type="SAM" id="MobiDB-lite"/>
    </source>
</evidence>
<feature type="compositionally biased region" description="Polar residues" evidence="1">
    <location>
        <begin position="1"/>
        <end position="16"/>
    </location>
</feature>
<evidence type="ECO:0000259" key="2">
    <source>
        <dbReference type="Pfam" id="PF04059"/>
    </source>
</evidence>
<accession>A0A2P5DTK9</accession>
<dbReference type="InterPro" id="IPR007201">
    <property type="entry name" value="Mei2-like_Rrm_C"/>
</dbReference>
<dbReference type="GO" id="GO:0003676">
    <property type="term" value="F:nucleic acid binding"/>
    <property type="evidence" value="ECO:0007669"/>
    <property type="project" value="InterPro"/>
</dbReference>
<protein>
    <submittedName>
        <fullName evidence="3">Nucleotide-binding alpha-beta plait domain containing protein</fullName>
    </submittedName>
</protein>
<dbReference type="OrthoDB" id="1143133at2759"/>
<comment type="caution">
    <text evidence="3">The sequence shown here is derived from an EMBL/GenBank/DDBJ whole genome shotgun (WGS) entry which is preliminary data.</text>
</comment>
<sequence>MASSQANMISTSTKPLNPNAPPFHSKSRGSRHFFFSSSSSTLLPQPFLLGQPAFFGFSYGDGPVTLHQRASATRCRRTTRPRAWVPKVWMRKATRTDTLFPPAKVVCGGGLVVDEKRSSIIPFPSTLDDLRSAGCTTVMIKNIPNQFRRDDLLKILDMHCRSENKGSSGVCSKYNFLYLPMDFNQYWFRGKVANLGYAFVNFTSAVGAWRFHNSFHNYNWRVPRNNKICEVTVAKIQGIGSLMENFRSKMFFCHSDKYLPVMFKPACDGSSSVGRGGREIGRRVATAPPHPMIKRSIKALAPKV</sequence>
<dbReference type="InterPro" id="IPR035979">
    <property type="entry name" value="RBD_domain_sf"/>
</dbReference>
<dbReference type="Proteomes" id="UP000237105">
    <property type="component" value="Unassembled WGS sequence"/>
</dbReference>
<dbReference type="AlphaFoldDB" id="A0A2P5DTK9"/>
<feature type="domain" description="Mei2-like C-terminal RNA recognition motif" evidence="2">
    <location>
        <begin position="136"/>
        <end position="247"/>
    </location>
</feature>
<evidence type="ECO:0000313" key="3">
    <source>
        <dbReference type="EMBL" id="PON76609.1"/>
    </source>
</evidence>
<proteinExistence type="predicted"/>
<organism evidence="3 4">
    <name type="scientific">Parasponia andersonii</name>
    <name type="common">Sponia andersonii</name>
    <dbReference type="NCBI Taxonomy" id="3476"/>
    <lineage>
        <taxon>Eukaryota</taxon>
        <taxon>Viridiplantae</taxon>
        <taxon>Streptophyta</taxon>
        <taxon>Embryophyta</taxon>
        <taxon>Tracheophyta</taxon>
        <taxon>Spermatophyta</taxon>
        <taxon>Magnoliopsida</taxon>
        <taxon>eudicotyledons</taxon>
        <taxon>Gunneridae</taxon>
        <taxon>Pentapetalae</taxon>
        <taxon>rosids</taxon>
        <taxon>fabids</taxon>
        <taxon>Rosales</taxon>
        <taxon>Cannabaceae</taxon>
        <taxon>Parasponia</taxon>
    </lineage>
</organism>
<feature type="region of interest" description="Disordered" evidence="1">
    <location>
        <begin position="1"/>
        <end position="25"/>
    </location>
</feature>
<reference evidence="4" key="1">
    <citation type="submission" date="2016-06" db="EMBL/GenBank/DDBJ databases">
        <title>Parallel loss of symbiosis genes in relatives of nitrogen-fixing non-legume Parasponia.</title>
        <authorList>
            <person name="Van Velzen R."/>
            <person name="Holmer R."/>
            <person name="Bu F."/>
            <person name="Rutten L."/>
            <person name="Van Zeijl A."/>
            <person name="Liu W."/>
            <person name="Santuari L."/>
            <person name="Cao Q."/>
            <person name="Sharma T."/>
            <person name="Shen D."/>
            <person name="Roswanjaya Y."/>
            <person name="Wardhani T."/>
            <person name="Kalhor M.S."/>
            <person name="Jansen J."/>
            <person name="Van den Hoogen J."/>
            <person name="Gungor B."/>
            <person name="Hartog M."/>
            <person name="Hontelez J."/>
            <person name="Verver J."/>
            <person name="Yang W.-C."/>
            <person name="Schijlen E."/>
            <person name="Repin R."/>
            <person name="Schilthuizen M."/>
            <person name="Schranz E."/>
            <person name="Heidstra R."/>
            <person name="Miyata K."/>
            <person name="Fedorova E."/>
            <person name="Kohlen W."/>
            <person name="Bisseling T."/>
            <person name="Smit S."/>
            <person name="Geurts R."/>
        </authorList>
    </citation>
    <scope>NUCLEOTIDE SEQUENCE [LARGE SCALE GENOMIC DNA]</scope>
    <source>
        <strain evidence="4">cv. WU1-14</strain>
    </source>
</reference>
<dbReference type="EMBL" id="JXTB01000017">
    <property type="protein sequence ID" value="PON76609.1"/>
    <property type="molecule type" value="Genomic_DNA"/>
</dbReference>
<evidence type="ECO:0000313" key="4">
    <source>
        <dbReference type="Proteomes" id="UP000237105"/>
    </source>
</evidence>
<dbReference type="Pfam" id="PF04059">
    <property type="entry name" value="RRM_2"/>
    <property type="match status" value="1"/>
</dbReference>
<keyword evidence="4" id="KW-1185">Reference proteome</keyword>
<gene>
    <name evidence="3" type="ORF">PanWU01x14_032950</name>
</gene>
<dbReference type="SUPFAM" id="SSF54928">
    <property type="entry name" value="RNA-binding domain, RBD"/>
    <property type="match status" value="1"/>
</dbReference>